<evidence type="ECO:0000313" key="1">
    <source>
        <dbReference type="EMBL" id="KAG5675390.1"/>
    </source>
</evidence>
<reference evidence="1" key="1">
    <citation type="submission" date="2021-03" db="EMBL/GenBank/DDBJ databases">
        <title>Chromosome level genome of the anhydrobiotic midge Polypedilum vanderplanki.</title>
        <authorList>
            <person name="Yoshida Y."/>
            <person name="Kikawada T."/>
            <person name="Gusev O."/>
        </authorList>
    </citation>
    <scope>NUCLEOTIDE SEQUENCE</scope>
    <source>
        <strain evidence="1">NIAS01</strain>
        <tissue evidence="1">Whole body or cell culture</tissue>
    </source>
</reference>
<protein>
    <submittedName>
        <fullName evidence="1">Uncharacterized protein</fullName>
    </submittedName>
</protein>
<organism evidence="1 2">
    <name type="scientific">Polypedilum vanderplanki</name>
    <name type="common">Sleeping chironomid midge</name>
    <dbReference type="NCBI Taxonomy" id="319348"/>
    <lineage>
        <taxon>Eukaryota</taxon>
        <taxon>Metazoa</taxon>
        <taxon>Ecdysozoa</taxon>
        <taxon>Arthropoda</taxon>
        <taxon>Hexapoda</taxon>
        <taxon>Insecta</taxon>
        <taxon>Pterygota</taxon>
        <taxon>Neoptera</taxon>
        <taxon>Endopterygota</taxon>
        <taxon>Diptera</taxon>
        <taxon>Nematocera</taxon>
        <taxon>Chironomoidea</taxon>
        <taxon>Chironomidae</taxon>
        <taxon>Chironominae</taxon>
        <taxon>Polypedilum</taxon>
        <taxon>Polypedilum</taxon>
    </lineage>
</organism>
<dbReference type="AlphaFoldDB" id="A0A9J6C1N2"/>
<gene>
    <name evidence="1" type="ORF">PVAND_005298</name>
</gene>
<comment type="caution">
    <text evidence="1">The sequence shown here is derived from an EMBL/GenBank/DDBJ whole genome shotgun (WGS) entry which is preliminary data.</text>
</comment>
<sequence length="99" mass="11517">MKIFFLNDKSSKLVLPMKDEAVVMETEASNISMSNMSDVEMAQDFDKENKEEVKVSADIQEILFEAYVESVKKQILARSNEIRNLYRKVMDDFLFNNPN</sequence>
<keyword evidence="2" id="KW-1185">Reference proteome</keyword>
<dbReference type="EMBL" id="JADBJN010000002">
    <property type="protein sequence ID" value="KAG5675390.1"/>
    <property type="molecule type" value="Genomic_DNA"/>
</dbReference>
<evidence type="ECO:0000313" key="2">
    <source>
        <dbReference type="Proteomes" id="UP001107558"/>
    </source>
</evidence>
<proteinExistence type="predicted"/>
<dbReference type="Proteomes" id="UP001107558">
    <property type="component" value="Chromosome 2"/>
</dbReference>
<name>A0A9J6C1N2_POLVA</name>
<accession>A0A9J6C1N2</accession>